<organism evidence="2 3">
    <name type="scientific">Nephila pilipes</name>
    <name type="common">Giant wood spider</name>
    <name type="synonym">Nephila maculata</name>
    <dbReference type="NCBI Taxonomy" id="299642"/>
    <lineage>
        <taxon>Eukaryota</taxon>
        <taxon>Metazoa</taxon>
        <taxon>Ecdysozoa</taxon>
        <taxon>Arthropoda</taxon>
        <taxon>Chelicerata</taxon>
        <taxon>Arachnida</taxon>
        <taxon>Araneae</taxon>
        <taxon>Araneomorphae</taxon>
        <taxon>Entelegynae</taxon>
        <taxon>Araneoidea</taxon>
        <taxon>Nephilidae</taxon>
        <taxon>Nephila</taxon>
    </lineage>
</organism>
<dbReference type="EMBL" id="BMAW01058244">
    <property type="protein sequence ID" value="GFT15211.1"/>
    <property type="molecule type" value="Genomic_DNA"/>
</dbReference>
<reference evidence="2" key="1">
    <citation type="submission" date="2020-08" db="EMBL/GenBank/DDBJ databases">
        <title>Multicomponent nature underlies the extraordinary mechanical properties of spider dragline silk.</title>
        <authorList>
            <person name="Kono N."/>
            <person name="Nakamura H."/>
            <person name="Mori M."/>
            <person name="Yoshida Y."/>
            <person name="Ohtoshi R."/>
            <person name="Malay A.D."/>
            <person name="Moran D.A.P."/>
            <person name="Tomita M."/>
            <person name="Numata K."/>
            <person name="Arakawa K."/>
        </authorList>
    </citation>
    <scope>NUCLEOTIDE SEQUENCE</scope>
</reference>
<accession>A0A8X6NIL6</accession>
<dbReference type="Proteomes" id="UP000887013">
    <property type="component" value="Unassembled WGS sequence"/>
</dbReference>
<comment type="caution">
    <text evidence="2">The sequence shown here is derived from an EMBL/GenBank/DDBJ whole genome shotgun (WGS) entry which is preliminary data.</text>
</comment>
<name>A0A8X6NIL6_NEPPI</name>
<proteinExistence type="predicted"/>
<evidence type="ECO:0000313" key="3">
    <source>
        <dbReference type="Proteomes" id="UP000887013"/>
    </source>
</evidence>
<feature type="region of interest" description="Disordered" evidence="1">
    <location>
        <begin position="1"/>
        <end position="20"/>
    </location>
</feature>
<dbReference type="AlphaFoldDB" id="A0A8X6NIL6"/>
<gene>
    <name evidence="2" type="ORF">NPIL_72221</name>
</gene>
<keyword evidence="3" id="KW-1185">Reference proteome</keyword>
<evidence type="ECO:0000256" key="1">
    <source>
        <dbReference type="SAM" id="MobiDB-lite"/>
    </source>
</evidence>
<sequence length="81" mass="8813">MKPDPIKYSAKASASSPKIGAPYSYSVLLALLCDGRGARDPHLFPSPFLNTPMYPQKIPPDLEPGYYRAHNLKASAIAPEI</sequence>
<protein>
    <submittedName>
        <fullName evidence="2">Uncharacterized protein</fullName>
    </submittedName>
</protein>
<evidence type="ECO:0000313" key="2">
    <source>
        <dbReference type="EMBL" id="GFT15211.1"/>
    </source>
</evidence>